<evidence type="ECO:0000256" key="1">
    <source>
        <dbReference type="SAM" id="MobiDB-lite"/>
    </source>
</evidence>
<dbReference type="Pfam" id="PF25545">
    <property type="entry name" value="DUF7924"/>
    <property type="match status" value="1"/>
</dbReference>
<feature type="compositionally biased region" description="Basic residues" evidence="1">
    <location>
        <begin position="20"/>
        <end position="30"/>
    </location>
</feature>
<gene>
    <name evidence="3" type="ORF">MFIFM68171_02067</name>
</gene>
<dbReference type="GeneID" id="98172812"/>
<protein>
    <recommendedName>
        <fullName evidence="2">DUF7924 domain-containing protein</fullName>
    </recommendedName>
</protein>
<sequence>MASAQNRKRAGADHLSQEHRPKKIKSRGRLRGPSNFPPEFWDNLSKVWLTPRALRELDRRNNAPGAQTPAVYTKDLARFARHGGPDLRHLRGYPEPKAPVHTMASSSSTSSRRTKSTKTTKATTATPGRSSAYDKAFEQHLRDNSVYLHGRKSKPNNSADLHQARPSLSPSRFPDSAFEHFQDEHDRLGSEGDVMRKIIPVISGSASANIPNSGDVLFNNLESITDGATVDAKPDFYDGSHFDDIDPTVRRDLNNLIIPSDTNAVRRPAAPNFFLEAKAPWGAADVAKRQAGLDGAIGARAMHALQNYGEEEPGFDGNAYTYSSTYHAGTGTLQLYAHHVTPPPAPGGRPEYHMTKLRGFDMTDSRETFVQGAMTFRNARDLAQRHRDSFIQTANARARQPSVQTPPEAVITVAKTPQYEESTCDEFVDCEDNVESQAIGAENHAISGDHGEPALHQYLYEEEEPSQQSTSLDTVGPAISFATSFTSNFSAPSQTSSKRNRASGSPPSNSQLRKKHGPAKRPKHQSTFRQAAGSSAQGLTSSGVTGIQPASAEEYWTWSDEYQKWYHLNEDGSCIWDSGEAS</sequence>
<feature type="compositionally biased region" description="Polar residues" evidence="1">
    <location>
        <begin position="527"/>
        <end position="545"/>
    </location>
</feature>
<feature type="compositionally biased region" description="Basic residues" evidence="1">
    <location>
        <begin position="512"/>
        <end position="526"/>
    </location>
</feature>
<feature type="domain" description="DUF7924" evidence="2">
    <location>
        <begin position="231"/>
        <end position="368"/>
    </location>
</feature>
<evidence type="ECO:0000313" key="4">
    <source>
        <dbReference type="Proteomes" id="UP001628179"/>
    </source>
</evidence>
<dbReference type="Proteomes" id="UP001628179">
    <property type="component" value="Unassembled WGS sequence"/>
</dbReference>
<dbReference type="InterPro" id="IPR057684">
    <property type="entry name" value="DUF7924"/>
</dbReference>
<feature type="region of interest" description="Disordered" evidence="1">
    <location>
        <begin position="1"/>
        <end position="36"/>
    </location>
</feature>
<dbReference type="RefSeq" id="XP_070913590.1">
    <property type="nucleotide sequence ID" value="XM_071057489.1"/>
</dbReference>
<organism evidence="3 4">
    <name type="scientific">Madurella fahalii</name>
    <dbReference type="NCBI Taxonomy" id="1157608"/>
    <lineage>
        <taxon>Eukaryota</taxon>
        <taxon>Fungi</taxon>
        <taxon>Dikarya</taxon>
        <taxon>Ascomycota</taxon>
        <taxon>Pezizomycotina</taxon>
        <taxon>Sordariomycetes</taxon>
        <taxon>Sordariomycetidae</taxon>
        <taxon>Sordariales</taxon>
        <taxon>Sordariales incertae sedis</taxon>
        <taxon>Madurella</taxon>
    </lineage>
</organism>
<feature type="region of interest" description="Disordered" evidence="1">
    <location>
        <begin position="486"/>
        <end position="546"/>
    </location>
</feature>
<feature type="compositionally biased region" description="Polar residues" evidence="1">
    <location>
        <begin position="494"/>
        <end position="511"/>
    </location>
</feature>
<comment type="caution">
    <text evidence="3">The sequence shown here is derived from an EMBL/GenBank/DDBJ whole genome shotgun (WGS) entry which is preliminary data.</text>
</comment>
<evidence type="ECO:0000313" key="3">
    <source>
        <dbReference type="EMBL" id="GAB1311857.1"/>
    </source>
</evidence>
<reference evidence="3 4" key="1">
    <citation type="submission" date="2024-09" db="EMBL/GenBank/DDBJ databases">
        <title>Itraconazole resistance in Madurella fahalii resulting from another homologue of gene encoding cytochrome P450 14-alpha sterol demethylase (CYP51).</title>
        <authorList>
            <person name="Yoshioka I."/>
            <person name="Fahal A.H."/>
            <person name="Kaneko S."/>
            <person name="Yaguchi T."/>
        </authorList>
    </citation>
    <scope>NUCLEOTIDE SEQUENCE [LARGE SCALE GENOMIC DNA]</scope>
    <source>
        <strain evidence="3 4">IFM 68171</strain>
    </source>
</reference>
<dbReference type="EMBL" id="BAAFSV010000001">
    <property type="protein sequence ID" value="GAB1311857.1"/>
    <property type="molecule type" value="Genomic_DNA"/>
</dbReference>
<name>A0ABQ0G265_9PEZI</name>
<keyword evidence="4" id="KW-1185">Reference proteome</keyword>
<feature type="compositionally biased region" description="Basic and acidic residues" evidence="1">
    <location>
        <begin position="10"/>
        <end position="19"/>
    </location>
</feature>
<proteinExistence type="predicted"/>
<evidence type="ECO:0000259" key="2">
    <source>
        <dbReference type="Pfam" id="PF25545"/>
    </source>
</evidence>
<feature type="compositionally biased region" description="Basic and acidic residues" evidence="1">
    <location>
        <begin position="83"/>
        <end position="94"/>
    </location>
</feature>
<feature type="region of interest" description="Disordered" evidence="1">
    <location>
        <begin position="148"/>
        <end position="176"/>
    </location>
</feature>
<feature type="region of interest" description="Disordered" evidence="1">
    <location>
        <begin position="83"/>
        <end position="134"/>
    </location>
</feature>
<feature type="compositionally biased region" description="Polar residues" evidence="1">
    <location>
        <begin position="155"/>
        <end position="170"/>
    </location>
</feature>
<accession>A0ABQ0G265</accession>